<dbReference type="Proteomes" id="UP000610746">
    <property type="component" value="Unassembled WGS sequence"/>
</dbReference>
<dbReference type="AlphaFoldDB" id="A0A8J8G8H4"/>
<proteinExistence type="predicted"/>
<keyword evidence="3" id="KW-1185">Reference proteome</keyword>
<keyword evidence="1" id="KW-1133">Transmembrane helix</keyword>
<reference evidence="2" key="1">
    <citation type="submission" date="2020-05" db="EMBL/GenBank/DDBJ databases">
        <title>Genomic Encyclopedia of Type Strains, Phase IV (KMG-V): Genome sequencing to study the core and pangenomes of soil and plant-associated prokaryotes.</title>
        <authorList>
            <person name="Whitman W."/>
        </authorList>
    </citation>
    <scope>NUCLEOTIDE SEQUENCE</scope>
    <source>
        <strain evidence="2">16F</strain>
    </source>
</reference>
<dbReference type="EMBL" id="JABSNO010000015">
    <property type="protein sequence ID" value="NRS93068.1"/>
    <property type="molecule type" value="Genomic_DNA"/>
</dbReference>
<accession>A0A8J8G8H4</accession>
<feature type="transmembrane region" description="Helical" evidence="1">
    <location>
        <begin position="6"/>
        <end position="29"/>
    </location>
</feature>
<sequence>MCPGINHAITIINIVFFVVIIRAVLYLTLSYKKEVLSSISKLT</sequence>
<comment type="caution">
    <text evidence="2">The sequence shown here is derived from an EMBL/GenBank/DDBJ whole genome shotgun (WGS) entry which is preliminary data.</text>
</comment>
<keyword evidence="1" id="KW-0472">Membrane</keyword>
<evidence type="ECO:0000313" key="2">
    <source>
        <dbReference type="EMBL" id="NRS93068.1"/>
    </source>
</evidence>
<organism evidence="2 3">
    <name type="scientific">Frigoriflavimonas asaccharolytica</name>
    <dbReference type="NCBI Taxonomy" id="2735899"/>
    <lineage>
        <taxon>Bacteria</taxon>
        <taxon>Pseudomonadati</taxon>
        <taxon>Bacteroidota</taxon>
        <taxon>Flavobacteriia</taxon>
        <taxon>Flavobacteriales</taxon>
        <taxon>Weeksellaceae</taxon>
        <taxon>Frigoriflavimonas</taxon>
    </lineage>
</organism>
<gene>
    <name evidence="2" type="ORF">HNQ03_002153</name>
</gene>
<name>A0A8J8G8H4_9FLAO</name>
<evidence type="ECO:0000313" key="3">
    <source>
        <dbReference type="Proteomes" id="UP000610746"/>
    </source>
</evidence>
<evidence type="ECO:0000256" key="1">
    <source>
        <dbReference type="SAM" id="Phobius"/>
    </source>
</evidence>
<keyword evidence="1" id="KW-0812">Transmembrane</keyword>
<protein>
    <submittedName>
        <fullName evidence="2">Uncharacterized protein</fullName>
    </submittedName>
</protein>